<dbReference type="InterPro" id="IPR027417">
    <property type="entry name" value="P-loop_NTPase"/>
</dbReference>
<feature type="compositionally biased region" description="Basic and acidic residues" evidence="1">
    <location>
        <begin position="1"/>
        <end position="12"/>
    </location>
</feature>
<dbReference type="AlphaFoldDB" id="A0A915JY59"/>
<sequence length="190" mass="22013">MWYGGRDEMEKETNDDDDDDDADYDEFSVVALDCFFQKRQSIGPHKGNIFWKGEDKPQWCQRILLKYGPERGRPITKEEEKKADSDLFNNVNVFPEDRYLPLPKNNPTMISQFPIAWVNVTGQESLENNSHSIQNIQEARAIVNLVASLISMEKFKNEDIHIITSYSTQIKLLWNTMLEACKAIKTGTYL</sequence>
<evidence type="ECO:0000256" key="1">
    <source>
        <dbReference type="SAM" id="MobiDB-lite"/>
    </source>
</evidence>
<feature type="domain" description="DNA2/NAM7 helicase-like C-terminal" evidence="2">
    <location>
        <begin position="104"/>
        <end position="181"/>
    </location>
</feature>
<dbReference type="WBParaSite" id="nRc.2.0.1.t30632-RA">
    <property type="protein sequence ID" value="nRc.2.0.1.t30632-RA"/>
    <property type="gene ID" value="nRc.2.0.1.g30632"/>
</dbReference>
<dbReference type="Pfam" id="PF13087">
    <property type="entry name" value="AAA_12"/>
    <property type="match status" value="1"/>
</dbReference>
<reference evidence="4" key="1">
    <citation type="submission" date="2022-11" db="UniProtKB">
        <authorList>
            <consortium name="WormBaseParasite"/>
        </authorList>
    </citation>
    <scope>IDENTIFICATION</scope>
</reference>
<feature type="compositionally biased region" description="Acidic residues" evidence="1">
    <location>
        <begin position="13"/>
        <end position="22"/>
    </location>
</feature>
<dbReference type="InterPro" id="IPR041679">
    <property type="entry name" value="DNA2/NAM7-like_C"/>
</dbReference>
<protein>
    <submittedName>
        <fullName evidence="4">DNA2/NAM7 helicase-like C-terminal domain-containing protein</fullName>
    </submittedName>
</protein>
<proteinExistence type="predicted"/>
<evidence type="ECO:0000313" key="3">
    <source>
        <dbReference type="Proteomes" id="UP000887565"/>
    </source>
</evidence>
<evidence type="ECO:0000313" key="4">
    <source>
        <dbReference type="WBParaSite" id="nRc.2.0.1.t30632-RA"/>
    </source>
</evidence>
<accession>A0A915JY59</accession>
<dbReference type="Proteomes" id="UP000887565">
    <property type="component" value="Unplaced"/>
</dbReference>
<name>A0A915JY59_ROMCU</name>
<organism evidence="3 4">
    <name type="scientific">Romanomermis culicivorax</name>
    <name type="common">Nematode worm</name>
    <dbReference type="NCBI Taxonomy" id="13658"/>
    <lineage>
        <taxon>Eukaryota</taxon>
        <taxon>Metazoa</taxon>
        <taxon>Ecdysozoa</taxon>
        <taxon>Nematoda</taxon>
        <taxon>Enoplea</taxon>
        <taxon>Dorylaimia</taxon>
        <taxon>Mermithida</taxon>
        <taxon>Mermithoidea</taxon>
        <taxon>Mermithidae</taxon>
        <taxon>Romanomermis</taxon>
    </lineage>
</organism>
<dbReference type="Gene3D" id="3.40.50.300">
    <property type="entry name" value="P-loop containing nucleotide triphosphate hydrolases"/>
    <property type="match status" value="1"/>
</dbReference>
<feature type="region of interest" description="Disordered" evidence="1">
    <location>
        <begin position="1"/>
        <end position="22"/>
    </location>
</feature>
<evidence type="ECO:0000259" key="2">
    <source>
        <dbReference type="Pfam" id="PF13087"/>
    </source>
</evidence>
<keyword evidence="3" id="KW-1185">Reference proteome</keyword>